<protein>
    <submittedName>
        <fullName evidence="7">Disulfide bond formation protein DsbA</fullName>
    </submittedName>
</protein>
<evidence type="ECO:0000259" key="6">
    <source>
        <dbReference type="PROSITE" id="PS51352"/>
    </source>
</evidence>
<evidence type="ECO:0000256" key="5">
    <source>
        <dbReference type="SAM" id="SignalP"/>
    </source>
</evidence>
<dbReference type="CDD" id="cd03023">
    <property type="entry name" value="DsbA_Com1_like"/>
    <property type="match status" value="1"/>
</dbReference>
<evidence type="ECO:0000256" key="4">
    <source>
        <dbReference type="ARBA" id="ARBA00023284"/>
    </source>
</evidence>
<evidence type="ECO:0000256" key="2">
    <source>
        <dbReference type="ARBA" id="ARBA00023002"/>
    </source>
</evidence>
<dbReference type="Proteomes" id="UP000068164">
    <property type="component" value="Unassembled WGS sequence"/>
</dbReference>
<dbReference type="GO" id="GO:0016491">
    <property type="term" value="F:oxidoreductase activity"/>
    <property type="evidence" value="ECO:0007669"/>
    <property type="project" value="UniProtKB-KW"/>
</dbReference>
<feature type="signal peptide" evidence="5">
    <location>
        <begin position="1"/>
        <end position="20"/>
    </location>
</feature>
<dbReference type="PANTHER" id="PTHR13887">
    <property type="entry name" value="GLUTATHIONE S-TRANSFERASE KAPPA"/>
    <property type="match status" value="1"/>
</dbReference>
<evidence type="ECO:0000256" key="1">
    <source>
        <dbReference type="ARBA" id="ARBA00022729"/>
    </source>
</evidence>
<name>A0A120FNP1_9HYPH</name>
<dbReference type="PANTHER" id="PTHR13887:SF14">
    <property type="entry name" value="DISULFIDE BOND FORMATION PROTEIN D"/>
    <property type="match status" value="1"/>
</dbReference>
<evidence type="ECO:0000313" key="8">
    <source>
        <dbReference type="Proteomes" id="UP000068164"/>
    </source>
</evidence>
<keyword evidence="4" id="KW-0676">Redox-active center</keyword>
<reference evidence="7 8" key="1">
    <citation type="submission" date="2015-11" db="EMBL/GenBank/DDBJ databases">
        <title>Draft Genome Sequence of the Strain BR 10423 (Rhizobium sp.) isolated from nodules of Mimosa pudica.</title>
        <authorList>
            <person name="Barauna A.C."/>
            <person name="Zilli J.E."/>
            <person name="Simoes-Araujo J.L."/>
            <person name="Reis V.M."/>
            <person name="James E.K."/>
            <person name="Reis F.B.Jr."/>
            <person name="Rouws L.F."/>
            <person name="Passos S.R."/>
            <person name="Gois S.R."/>
        </authorList>
    </citation>
    <scope>NUCLEOTIDE SEQUENCE [LARGE SCALE GENOMIC DNA]</scope>
    <source>
        <strain evidence="7 8">BR10423</strain>
    </source>
</reference>
<organism evidence="7 8">
    <name type="scientific">Rhizobium altiplani</name>
    <dbReference type="NCBI Taxonomy" id="1864509"/>
    <lineage>
        <taxon>Bacteria</taxon>
        <taxon>Pseudomonadati</taxon>
        <taxon>Pseudomonadota</taxon>
        <taxon>Alphaproteobacteria</taxon>
        <taxon>Hyphomicrobiales</taxon>
        <taxon>Rhizobiaceae</taxon>
        <taxon>Rhizobium/Agrobacterium group</taxon>
        <taxon>Rhizobium</taxon>
    </lineage>
</organism>
<gene>
    <name evidence="7" type="ORF">AS026_37295</name>
</gene>
<sequence length="252" mass="27555">MAILPKIFTALALTASVATAYPAAALDDAQKKEFGEFIKQYLIENPEIMLDVQDALQKKQEQARLVKANAVIADNKSTIFDSKYDLAIGNPKGDITIVEFFDYNCGYCRHALSDMQTMLEKDKNVRFVLKEFPILGPESVAAHKVSDAFRKLAPQKYSQFHIALLGRDGRADEASALEVAESLGVSEKQIRDEMAKSSSDASVKETYDLAQSLGITGTPSYVVGNELVQGAVGFDDLEAKVKNMRACGKTSC</sequence>
<keyword evidence="3" id="KW-1015">Disulfide bond</keyword>
<dbReference type="OrthoDB" id="9780147at2"/>
<dbReference type="RefSeq" id="WP_018857000.1">
    <property type="nucleotide sequence ID" value="NZ_LNCD01000051.1"/>
</dbReference>
<dbReference type="EMBL" id="LNCD01000051">
    <property type="protein sequence ID" value="KWV55700.1"/>
    <property type="molecule type" value="Genomic_DNA"/>
</dbReference>
<dbReference type="InterPro" id="IPR013766">
    <property type="entry name" value="Thioredoxin_domain"/>
</dbReference>
<keyword evidence="1 5" id="KW-0732">Signal</keyword>
<dbReference type="AlphaFoldDB" id="A0A120FNP1"/>
<dbReference type="InterPro" id="IPR041205">
    <property type="entry name" value="ScsC_N"/>
</dbReference>
<dbReference type="SUPFAM" id="SSF52833">
    <property type="entry name" value="Thioredoxin-like"/>
    <property type="match status" value="1"/>
</dbReference>
<keyword evidence="8" id="KW-1185">Reference proteome</keyword>
<feature type="chain" id="PRO_5007165484" evidence="5">
    <location>
        <begin position="21"/>
        <end position="252"/>
    </location>
</feature>
<dbReference type="PROSITE" id="PS51352">
    <property type="entry name" value="THIOREDOXIN_2"/>
    <property type="match status" value="1"/>
</dbReference>
<keyword evidence="2" id="KW-0560">Oxidoreductase</keyword>
<evidence type="ECO:0000256" key="3">
    <source>
        <dbReference type="ARBA" id="ARBA00023157"/>
    </source>
</evidence>
<dbReference type="InterPro" id="IPR036249">
    <property type="entry name" value="Thioredoxin-like_sf"/>
</dbReference>
<dbReference type="Pfam" id="PF18312">
    <property type="entry name" value="ScsC_N"/>
    <property type="match status" value="1"/>
</dbReference>
<comment type="caution">
    <text evidence="7">The sequence shown here is derived from an EMBL/GenBank/DDBJ whole genome shotgun (WGS) entry which is preliminary data.</text>
</comment>
<evidence type="ECO:0000313" key="7">
    <source>
        <dbReference type="EMBL" id="KWV55700.1"/>
    </source>
</evidence>
<accession>A0A120FNP1</accession>
<feature type="domain" description="Thioredoxin" evidence="6">
    <location>
        <begin position="57"/>
        <end position="246"/>
    </location>
</feature>
<dbReference type="Pfam" id="PF01323">
    <property type="entry name" value="DSBA"/>
    <property type="match status" value="1"/>
</dbReference>
<proteinExistence type="predicted"/>
<dbReference type="InterPro" id="IPR001853">
    <property type="entry name" value="DSBA-like_thioredoxin_dom"/>
</dbReference>
<dbReference type="Gene3D" id="3.40.30.10">
    <property type="entry name" value="Glutaredoxin"/>
    <property type="match status" value="1"/>
</dbReference>